<dbReference type="FunFam" id="3.10.20.90:FF:000131">
    <property type="entry name" value="trans-2,3-enoyl-CoA reductase-like"/>
    <property type="match status" value="1"/>
</dbReference>
<evidence type="ECO:0000256" key="11">
    <source>
        <dbReference type="SAM" id="MobiDB-lite"/>
    </source>
</evidence>
<dbReference type="Ensembl" id="ENSEAST00005024200.1">
    <property type="protein sequence ID" value="ENSEASP00005022303.1"/>
    <property type="gene ID" value="ENSEASG00005015236.1"/>
</dbReference>
<dbReference type="InterPro" id="IPR049127">
    <property type="entry name" value="TECR-like_N"/>
</dbReference>
<evidence type="ECO:0000256" key="5">
    <source>
        <dbReference type="ARBA" id="ARBA00022824"/>
    </source>
</evidence>
<evidence type="ECO:0000256" key="9">
    <source>
        <dbReference type="ARBA" id="ARBA00070012"/>
    </source>
</evidence>
<evidence type="ECO:0000256" key="7">
    <source>
        <dbReference type="ARBA" id="ARBA00023002"/>
    </source>
</evidence>
<protein>
    <recommendedName>
        <fullName evidence="9">Trans-2,3-enoyl-CoA reductase-like</fullName>
    </recommendedName>
    <alternativeName>
        <fullName evidence="10">Steroid 5-alpha-reductase 2-like 2 protein</fullName>
    </alternativeName>
</protein>
<keyword evidence="4" id="KW-0812">Transmembrane</keyword>
<dbReference type="AlphaFoldDB" id="A0A8C4PQE6"/>
<evidence type="ECO:0000313" key="13">
    <source>
        <dbReference type="Ensembl" id="ENSEASP00005022303.1"/>
    </source>
</evidence>
<evidence type="ECO:0000256" key="1">
    <source>
        <dbReference type="ARBA" id="ARBA00004141"/>
    </source>
</evidence>
<keyword evidence="5" id="KW-0256">Endoplasmic reticulum</keyword>
<dbReference type="Pfam" id="PF21696">
    <property type="entry name" value="TECR_N"/>
    <property type="match status" value="1"/>
</dbReference>
<dbReference type="GO" id="GO:0016491">
    <property type="term" value="F:oxidoreductase activity"/>
    <property type="evidence" value="ECO:0007669"/>
    <property type="project" value="UniProtKB-KW"/>
</dbReference>
<proteinExistence type="inferred from homology"/>
<reference evidence="13" key="1">
    <citation type="submission" date="2023-03" db="UniProtKB">
        <authorList>
            <consortium name="Ensembl"/>
        </authorList>
    </citation>
    <scope>IDENTIFICATION</scope>
</reference>
<feature type="region of interest" description="Disordered" evidence="11">
    <location>
        <begin position="1"/>
        <end position="25"/>
    </location>
</feature>
<dbReference type="GO" id="GO:0005783">
    <property type="term" value="C:endoplasmic reticulum"/>
    <property type="evidence" value="ECO:0007669"/>
    <property type="project" value="UniProtKB-SubCell"/>
</dbReference>
<keyword evidence="6" id="KW-1133">Transmembrane helix</keyword>
<gene>
    <name evidence="13" type="primary">TECR</name>
</gene>
<evidence type="ECO:0000256" key="8">
    <source>
        <dbReference type="ARBA" id="ARBA00023136"/>
    </source>
</evidence>
<organism evidence="13">
    <name type="scientific">Equus asinus asinus</name>
    <dbReference type="NCBI Taxonomy" id="83772"/>
    <lineage>
        <taxon>Eukaryota</taxon>
        <taxon>Metazoa</taxon>
        <taxon>Chordata</taxon>
        <taxon>Craniata</taxon>
        <taxon>Vertebrata</taxon>
        <taxon>Euteleostomi</taxon>
        <taxon>Mammalia</taxon>
        <taxon>Eutheria</taxon>
        <taxon>Laurasiatheria</taxon>
        <taxon>Perissodactyla</taxon>
        <taxon>Equidae</taxon>
        <taxon>Equus</taxon>
    </lineage>
</organism>
<keyword evidence="8" id="KW-0472">Membrane</keyword>
<evidence type="ECO:0000256" key="2">
    <source>
        <dbReference type="ARBA" id="ARBA00004240"/>
    </source>
</evidence>
<evidence type="ECO:0000256" key="6">
    <source>
        <dbReference type="ARBA" id="ARBA00022989"/>
    </source>
</evidence>
<sequence length="137" mass="14841">LKHNSSSQGLGPGLNGLPRPAPPKVAKKPKKAVLFFEVEILDAKTREKLCFLDKVEPQATIAEIKNLFTKSHPQWYPARQSLRLDPKAACGHHGHTLLPGPGGPDQLGDGLPDRVRGAPLHLSALLLPGALHLWPQI</sequence>
<evidence type="ECO:0000256" key="10">
    <source>
        <dbReference type="ARBA" id="ARBA00079977"/>
    </source>
</evidence>
<evidence type="ECO:0000256" key="4">
    <source>
        <dbReference type="ARBA" id="ARBA00022692"/>
    </source>
</evidence>
<keyword evidence="7" id="KW-0560">Oxidoreductase</keyword>
<dbReference type="GO" id="GO:0016020">
    <property type="term" value="C:membrane"/>
    <property type="evidence" value="ECO:0007669"/>
    <property type="project" value="UniProtKB-SubCell"/>
</dbReference>
<comment type="subcellular location">
    <subcellularLocation>
        <location evidence="2">Endoplasmic reticulum</location>
    </subcellularLocation>
    <subcellularLocation>
        <location evidence="1">Membrane</location>
        <topology evidence="1">Multi-pass membrane protein</topology>
    </subcellularLocation>
</comment>
<feature type="domain" description="TECR-like N-terminal" evidence="12">
    <location>
        <begin position="36"/>
        <end position="88"/>
    </location>
</feature>
<evidence type="ECO:0000256" key="3">
    <source>
        <dbReference type="ARBA" id="ARBA00007742"/>
    </source>
</evidence>
<evidence type="ECO:0000259" key="12">
    <source>
        <dbReference type="Pfam" id="PF21696"/>
    </source>
</evidence>
<name>A0A8C4PQE6_EQUAS</name>
<accession>A0A8C4PQE6</accession>
<dbReference type="Gene3D" id="3.10.20.90">
    <property type="entry name" value="Phosphatidylinositol 3-kinase Catalytic Subunit, Chain A, domain 1"/>
    <property type="match status" value="1"/>
</dbReference>
<comment type="similarity">
    <text evidence="3">Belongs to the steroid 5-alpha reductase family.</text>
</comment>